<evidence type="ECO:0008006" key="5">
    <source>
        <dbReference type="Google" id="ProtNLM"/>
    </source>
</evidence>
<name>A0A9J6P3W8_9CLOT</name>
<evidence type="ECO:0000256" key="1">
    <source>
        <dbReference type="SAM" id="Phobius"/>
    </source>
</evidence>
<sequence>MRKFKNHILSLLVLLLLINSTAYAHGTKISCDEKKVYSIKATFDDGTELKNAQVIIFSPKDPKNPWGKGVTDDTGNYEFVPDTSIEGKWTIQIRQAGHGGVINIDTTTKGNNSISNGNNMSTSTKIIVVISVVWGFIGTALFFLRRKK</sequence>
<evidence type="ECO:0000313" key="3">
    <source>
        <dbReference type="EMBL" id="MCM1991474.1"/>
    </source>
</evidence>
<proteinExistence type="predicted"/>
<keyword evidence="1" id="KW-1133">Transmembrane helix</keyword>
<evidence type="ECO:0000313" key="4">
    <source>
        <dbReference type="Proteomes" id="UP001056429"/>
    </source>
</evidence>
<dbReference type="AlphaFoldDB" id="A0A9J6P3W8"/>
<evidence type="ECO:0000256" key="2">
    <source>
        <dbReference type="SAM" id="SignalP"/>
    </source>
</evidence>
<organism evidence="3 4">
    <name type="scientific">Oceanirhabdus seepicola</name>
    <dbReference type="NCBI Taxonomy" id="2828781"/>
    <lineage>
        <taxon>Bacteria</taxon>
        <taxon>Bacillati</taxon>
        <taxon>Bacillota</taxon>
        <taxon>Clostridia</taxon>
        <taxon>Eubacteriales</taxon>
        <taxon>Clostridiaceae</taxon>
        <taxon>Oceanirhabdus</taxon>
    </lineage>
</organism>
<feature type="chain" id="PRO_5039895033" description="Carboxypeptidase regulatory-like domain-containing protein" evidence="2">
    <location>
        <begin position="25"/>
        <end position="148"/>
    </location>
</feature>
<protein>
    <recommendedName>
        <fullName evidence="5">Carboxypeptidase regulatory-like domain-containing protein</fullName>
    </recommendedName>
</protein>
<keyword evidence="4" id="KW-1185">Reference proteome</keyword>
<keyword evidence="2" id="KW-0732">Signal</keyword>
<dbReference type="Proteomes" id="UP001056429">
    <property type="component" value="Unassembled WGS sequence"/>
</dbReference>
<gene>
    <name evidence="3" type="ORF">KDK92_17200</name>
</gene>
<reference evidence="3" key="2">
    <citation type="submission" date="2021-04" db="EMBL/GenBank/DDBJ databases">
        <authorList>
            <person name="Dong X."/>
        </authorList>
    </citation>
    <scope>NUCLEOTIDE SEQUENCE</scope>
    <source>
        <strain evidence="3">ZWT</strain>
    </source>
</reference>
<reference evidence="3" key="1">
    <citation type="journal article" date="2021" name="mSystems">
        <title>Bacteria and Archaea Synergistically Convert Glycine Betaine to Biogenic Methane in the Formosa Cold Seep of the South China Sea.</title>
        <authorList>
            <person name="Li L."/>
            <person name="Zhang W."/>
            <person name="Zhang S."/>
            <person name="Song L."/>
            <person name="Sun Q."/>
            <person name="Zhang H."/>
            <person name="Xiang H."/>
            <person name="Dong X."/>
        </authorList>
    </citation>
    <scope>NUCLEOTIDE SEQUENCE</scope>
    <source>
        <strain evidence="3">ZWT</strain>
    </source>
</reference>
<feature type="transmembrane region" description="Helical" evidence="1">
    <location>
        <begin position="126"/>
        <end position="144"/>
    </location>
</feature>
<comment type="caution">
    <text evidence="3">The sequence shown here is derived from an EMBL/GenBank/DDBJ whole genome shotgun (WGS) entry which is preliminary data.</text>
</comment>
<keyword evidence="1" id="KW-0812">Transmembrane</keyword>
<feature type="signal peptide" evidence="2">
    <location>
        <begin position="1"/>
        <end position="24"/>
    </location>
</feature>
<dbReference type="RefSeq" id="WP_250860594.1">
    <property type="nucleotide sequence ID" value="NZ_JAGSOJ010000004.1"/>
</dbReference>
<dbReference type="EMBL" id="JAGSOJ010000004">
    <property type="protein sequence ID" value="MCM1991474.1"/>
    <property type="molecule type" value="Genomic_DNA"/>
</dbReference>
<keyword evidence="1" id="KW-0472">Membrane</keyword>
<accession>A0A9J6P3W8</accession>